<dbReference type="Gene3D" id="1.25.40.20">
    <property type="entry name" value="Ankyrin repeat-containing domain"/>
    <property type="match status" value="2"/>
</dbReference>
<feature type="compositionally biased region" description="Acidic residues" evidence="2">
    <location>
        <begin position="379"/>
        <end position="425"/>
    </location>
</feature>
<dbReference type="InterPro" id="IPR050657">
    <property type="entry name" value="Ankyrin_repeat_domain"/>
</dbReference>
<feature type="repeat" description="ANK" evidence="1">
    <location>
        <begin position="64"/>
        <end position="96"/>
    </location>
</feature>
<feature type="repeat" description="ANK" evidence="1">
    <location>
        <begin position="130"/>
        <end position="162"/>
    </location>
</feature>
<feature type="compositionally biased region" description="Basic and acidic residues" evidence="2">
    <location>
        <begin position="458"/>
        <end position="467"/>
    </location>
</feature>
<dbReference type="STRING" id="8081.ENSPREP00000017673"/>
<evidence type="ECO:0000256" key="1">
    <source>
        <dbReference type="PROSITE-ProRule" id="PRU00023"/>
    </source>
</evidence>
<dbReference type="GeneTree" id="ENSGT00940000163982"/>
<feature type="compositionally biased region" description="Polar residues" evidence="2">
    <location>
        <begin position="428"/>
        <end position="454"/>
    </location>
</feature>
<evidence type="ECO:0000313" key="3">
    <source>
        <dbReference type="Ensembl" id="ENSPREP00000017673.1"/>
    </source>
</evidence>
<dbReference type="Proteomes" id="UP000242638">
    <property type="component" value="Unassembled WGS sequence"/>
</dbReference>
<proteinExistence type="predicted"/>
<feature type="compositionally biased region" description="Polar residues" evidence="2">
    <location>
        <begin position="674"/>
        <end position="683"/>
    </location>
</feature>
<feature type="repeat" description="ANK" evidence="1">
    <location>
        <begin position="97"/>
        <end position="129"/>
    </location>
</feature>
<feature type="compositionally biased region" description="Basic and acidic residues" evidence="2">
    <location>
        <begin position="742"/>
        <end position="765"/>
    </location>
</feature>
<dbReference type="PANTHER" id="PTHR24147">
    <property type="entry name" value="ANKYRIN REPEAT DOMAIN 36-RELATED"/>
    <property type="match status" value="1"/>
</dbReference>
<feature type="region of interest" description="Disordered" evidence="2">
    <location>
        <begin position="921"/>
        <end position="1003"/>
    </location>
</feature>
<feature type="region of interest" description="Disordered" evidence="2">
    <location>
        <begin position="527"/>
        <end position="890"/>
    </location>
</feature>
<keyword evidence="4" id="KW-1185">Reference proteome</keyword>
<organism evidence="3 4">
    <name type="scientific">Poecilia reticulata</name>
    <name type="common">Guppy</name>
    <name type="synonym">Acanthophacelus reticulatus</name>
    <dbReference type="NCBI Taxonomy" id="8081"/>
    <lineage>
        <taxon>Eukaryota</taxon>
        <taxon>Metazoa</taxon>
        <taxon>Chordata</taxon>
        <taxon>Craniata</taxon>
        <taxon>Vertebrata</taxon>
        <taxon>Euteleostomi</taxon>
        <taxon>Actinopterygii</taxon>
        <taxon>Neopterygii</taxon>
        <taxon>Teleostei</taxon>
        <taxon>Neoteleostei</taxon>
        <taxon>Acanthomorphata</taxon>
        <taxon>Ovalentaria</taxon>
        <taxon>Atherinomorphae</taxon>
        <taxon>Cyprinodontiformes</taxon>
        <taxon>Poeciliidae</taxon>
        <taxon>Poeciliinae</taxon>
        <taxon>Poecilia</taxon>
    </lineage>
</organism>
<feature type="compositionally biased region" description="Basic and acidic residues" evidence="2">
    <location>
        <begin position="601"/>
        <end position="611"/>
    </location>
</feature>
<reference evidence="3" key="2">
    <citation type="submission" date="2025-08" db="UniProtKB">
        <authorList>
            <consortium name="Ensembl"/>
        </authorList>
    </citation>
    <scope>IDENTIFICATION</scope>
    <source>
        <strain evidence="3">Guanapo</strain>
    </source>
</reference>
<feature type="compositionally biased region" description="Acidic residues" evidence="2">
    <location>
        <begin position="713"/>
        <end position="724"/>
    </location>
</feature>
<dbReference type="SUPFAM" id="SSF48403">
    <property type="entry name" value="Ankyrin repeat"/>
    <property type="match status" value="1"/>
</dbReference>
<dbReference type="PROSITE" id="PS50088">
    <property type="entry name" value="ANK_REPEAT"/>
    <property type="match status" value="5"/>
</dbReference>
<feature type="compositionally biased region" description="Basic and acidic residues" evidence="2">
    <location>
        <begin position="358"/>
        <end position="368"/>
    </location>
</feature>
<protein>
    <submittedName>
        <fullName evidence="3">Uncharacterized protein</fullName>
    </submittedName>
</protein>
<dbReference type="Pfam" id="PF13637">
    <property type="entry name" value="Ank_4"/>
    <property type="match status" value="1"/>
</dbReference>
<feature type="region of interest" description="Disordered" evidence="2">
    <location>
        <begin position="261"/>
        <end position="484"/>
    </location>
</feature>
<dbReference type="Bgee" id="ENSPREG00000011954">
    <property type="expression patterns" value="Expressed in head"/>
</dbReference>
<feature type="repeat" description="ANK" evidence="1">
    <location>
        <begin position="163"/>
        <end position="195"/>
    </location>
</feature>
<evidence type="ECO:0000256" key="2">
    <source>
        <dbReference type="SAM" id="MobiDB-lite"/>
    </source>
</evidence>
<feature type="repeat" description="ANK" evidence="1">
    <location>
        <begin position="196"/>
        <end position="228"/>
    </location>
</feature>
<reference evidence="4" key="1">
    <citation type="submission" date="2013-11" db="EMBL/GenBank/DDBJ databases">
        <title>The genomic landscape of the Guanapo guppy.</title>
        <authorList>
            <person name="Kuenstner A."/>
            <person name="Dreyer C."/>
        </authorList>
    </citation>
    <scope>NUCLEOTIDE SEQUENCE</scope>
    <source>
        <strain evidence="4">Guanapo</strain>
    </source>
</reference>
<feature type="compositionally biased region" description="Basic and acidic residues" evidence="2">
    <location>
        <begin position="776"/>
        <end position="788"/>
    </location>
</feature>
<dbReference type="InterPro" id="IPR002110">
    <property type="entry name" value="Ankyrin_rpt"/>
</dbReference>
<dbReference type="InterPro" id="IPR036770">
    <property type="entry name" value="Ankyrin_rpt-contain_sf"/>
</dbReference>
<feature type="compositionally biased region" description="Basic and acidic residues" evidence="2">
    <location>
        <begin position="874"/>
        <end position="889"/>
    </location>
</feature>
<feature type="compositionally biased region" description="Basic and acidic residues" evidence="2">
    <location>
        <begin position="991"/>
        <end position="1003"/>
    </location>
</feature>
<sequence>MKKLLSFTKKKKNCGTSDNVSALSDGYDLKDKDLGKIHKAVSQGDLTKLKPLAKKNDINQLDKENRTALHIACATGHDEVVQFLVDSKAKLNLRDNQNRSALMKAVEGQHERCVAILLENHADPNLADANGNTALHLAANIPSIPTATRLLQHGAEINSQNKEGFAPLTVAIREDRIEMAEFLLKESADVNSLDHEQRSPLMLAASSGQHSMVKLLLQFDPDITLKDKRGWTADDCAQKNDHHSCSLLITEYGTKRTHRASVSYPGSYKKKKPPSIPFHDPEPGFSLGGPATDKELGTNEAGGDLEDNSLSESVSRASKSANDEWPSTEDDDSSAGKKPLNVNIRRFLVSKNGEGDNSAERGKGKHSEQNLSANNSQEEGSDGEDSGEEVEEEDEEEEEDEDDEEEEGEEDDSEQSDEDGSEEEESHSQNCSATDIRADTQNSPQSKSSLNAETPVTVRHEVDKAETENADVNNPDSAKTSAMPATLDVAGDCIVSAIRVESKLSDEEESVAKECMRSSYQALHLNQISTEVPIPPEAAQSPGKVKEAESERETENDDKDSLNDGTNGVDKVWNDSDNEEENGAEGIGGSTLITCPGKLLADVEKNVKSDAEDNASSSREPVEEGRRKSSWGSSVEGSDVDIPKESEANIEVLQQENDVQPPDMQLEEKEEQPDTSWDSSTQFVLPERDIDDPGLPSSPQAKSKPIVVTAVESDWDSSEVDNQDDTGAQCEVTSLDLNEADNETKETHKCFLQEEEKDSIEKESNDPSPVVSVALECKDAKGPVRCDDGEPAGSASIKEEKSDSENEEGNSSSWDDDYEEESDESDKEEAEKAKTDNIQTEDDTEKIPYSYIDGNYEAEDEAKVQGETLVIDENQSKDVESSEDSDSRHQKLQYDFVSATVKLLDVGGDSAGLCEKSVDEGEARLTSYAPLETETASVAGTRESYEEDQRGEVVFSNSQIQDDDTNGQHQLSEVSDEALPQTDIDDVDLSSPDRSEKTSLRWHELKSTDEPGIQVKQGCLVTGCQIGWFVFTLLLPRPSTVG</sequence>
<keyword evidence="1" id="KW-0040">ANK repeat</keyword>
<dbReference type="PROSITE" id="PS50297">
    <property type="entry name" value="ANK_REP_REGION"/>
    <property type="match status" value="4"/>
</dbReference>
<feature type="compositionally biased region" description="Polar residues" evidence="2">
    <location>
        <begin position="470"/>
        <end position="480"/>
    </location>
</feature>
<feature type="compositionally biased region" description="Polar residues" evidence="2">
    <location>
        <begin position="310"/>
        <end position="320"/>
    </location>
</feature>
<dbReference type="PANTHER" id="PTHR24147:SF53">
    <property type="entry name" value="ANKYRIN REPEAT DOMAIN 26"/>
    <property type="match status" value="1"/>
</dbReference>
<feature type="compositionally biased region" description="Acidic residues" evidence="2">
    <location>
        <begin position="814"/>
        <end position="828"/>
    </location>
</feature>
<feature type="compositionally biased region" description="Basic and acidic residues" evidence="2">
    <location>
        <begin position="544"/>
        <end position="553"/>
    </location>
</feature>
<dbReference type="SMART" id="SM00248">
    <property type="entry name" value="ANK"/>
    <property type="match status" value="5"/>
</dbReference>
<dbReference type="Ensembl" id="ENSPRET00000017860.1">
    <property type="protein sequence ID" value="ENSPREP00000017673.1"/>
    <property type="gene ID" value="ENSPREG00000011954.1"/>
</dbReference>
<name>A0A3P9P7J6_POERE</name>
<reference evidence="3" key="3">
    <citation type="submission" date="2025-09" db="UniProtKB">
        <authorList>
            <consortium name="Ensembl"/>
        </authorList>
    </citation>
    <scope>IDENTIFICATION</scope>
    <source>
        <strain evidence="3">Guanapo</strain>
    </source>
</reference>
<evidence type="ECO:0000313" key="4">
    <source>
        <dbReference type="Proteomes" id="UP000242638"/>
    </source>
</evidence>
<dbReference type="Pfam" id="PF12796">
    <property type="entry name" value="Ank_2"/>
    <property type="match status" value="2"/>
</dbReference>
<dbReference type="AlphaFoldDB" id="A0A3P9P7J6"/>
<accession>A0A3P9P7J6</accession>